<dbReference type="GO" id="GO:0016887">
    <property type="term" value="F:ATP hydrolysis activity"/>
    <property type="evidence" value="ECO:0007669"/>
    <property type="project" value="InterPro"/>
</dbReference>
<evidence type="ECO:0000259" key="10">
    <source>
        <dbReference type="PROSITE" id="PS50893"/>
    </source>
</evidence>
<comment type="subcellular location">
    <subcellularLocation>
        <location evidence="1">Cell membrane</location>
        <topology evidence="1">Multi-pass membrane protein</topology>
    </subcellularLocation>
</comment>
<name>A0A7G8T862_9FIRM</name>
<dbReference type="SUPFAM" id="SSF90123">
    <property type="entry name" value="ABC transporter transmembrane region"/>
    <property type="match status" value="1"/>
</dbReference>
<dbReference type="InterPro" id="IPR003593">
    <property type="entry name" value="AAA+_ATPase"/>
</dbReference>
<evidence type="ECO:0000256" key="1">
    <source>
        <dbReference type="ARBA" id="ARBA00004651"/>
    </source>
</evidence>
<dbReference type="PANTHER" id="PTHR24221:SF654">
    <property type="entry name" value="ATP-BINDING CASSETTE SUB-FAMILY B MEMBER 6"/>
    <property type="match status" value="1"/>
</dbReference>
<dbReference type="InterPro" id="IPR036640">
    <property type="entry name" value="ABC1_TM_sf"/>
</dbReference>
<keyword evidence="4 9" id="KW-0812">Transmembrane</keyword>
<dbReference type="InterPro" id="IPR011527">
    <property type="entry name" value="ABC1_TM_dom"/>
</dbReference>
<dbReference type="SMART" id="SM00382">
    <property type="entry name" value="AAA"/>
    <property type="match status" value="1"/>
</dbReference>
<evidence type="ECO:0000256" key="8">
    <source>
        <dbReference type="ARBA" id="ARBA00023136"/>
    </source>
</evidence>
<dbReference type="AlphaFoldDB" id="A0A7G8T862"/>
<dbReference type="InterPro" id="IPR017871">
    <property type="entry name" value="ABC_transporter-like_CS"/>
</dbReference>
<dbReference type="RefSeq" id="WP_187034772.1">
    <property type="nucleotide sequence ID" value="NZ_CP060286.1"/>
</dbReference>
<dbReference type="PROSITE" id="PS00211">
    <property type="entry name" value="ABC_TRANSPORTER_1"/>
    <property type="match status" value="1"/>
</dbReference>
<evidence type="ECO:0000256" key="4">
    <source>
        <dbReference type="ARBA" id="ARBA00022692"/>
    </source>
</evidence>
<reference evidence="12 13" key="1">
    <citation type="submission" date="2020-08" db="EMBL/GenBank/DDBJ databases">
        <title>The isolate Caproiciproducens sp. 7D4C2 produces n-caproate at mildly acidic conditions from hexoses: genome and rBOX comparison with related strains and chain-elongating bacteria.</title>
        <authorList>
            <person name="Esquivel-Elizondo S."/>
            <person name="Bagci C."/>
            <person name="Temovska M."/>
            <person name="Jeon B.S."/>
            <person name="Bessarab I."/>
            <person name="Williams R.B.H."/>
            <person name="Huson D.H."/>
            <person name="Angenent L.T."/>
        </authorList>
    </citation>
    <scope>NUCLEOTIDE SEQUENCE [LARGE SCALE GENOMIC DNA]</scope>
    <source>
        <strain evidence="12 13">7D4C2</strain>
    </source>
</reference>
<keyword evidence="2" id="KW-0813">Transport</keyword>
<dbReference type="PROSITE" id="PS50929">
    <property type="entry name" value="ABC_TM1F"/>
    <property type="match status" value="1"/>
</dbReference>
<keyword evidence="7 9" id="KW-1133">Transmembrane helix</keyword>
<organism evidence="12 13">
    <name type="scientific">Caproicibacter fermentans</name>
    <dbReference type="NCBI Taxonomy" id="2576756"/>
    <lineage>
        <taxon>Bacteria</taxon>
        <taxon>Bacillati</taxon>
        <taxon>Bacillota</taxon>
        <taxon>Clostridia</taxon>
        <taxon>Eubacteriales</taxon>
        <taxon>Acutalibacteraceae</taxon>
        <taxon>Caproicibacter</taxon>
    </lineage>
</organism>
<dbReference type="EMBL" id="CP060286">
    <property type="protein sequence ID" value="QNK39803.1"/>
    <property type="molecule type" value="Genomic_DNA"/>
</dbReference>
<evidence type="ECO:0000256" key="7">
    <source>
        <dbReference type="ARBA" id="ARBA00022989"/>
    </source>
</evidence>
<dbReference type="FunFam" id="3.40.50.300:FF:000221">
    <property type="entry name" value="Multidrug ABC transporter ATP-binding protein"/>
    <property type="match status" value="1"/>
</dbReference>
<accession>A0A7G8T862</accession>
<feature type="transmembrane region" description="Helical" evidence="9">
    <location>
        <begin position="16"/>
        <end position="35"/>
    </location>
</feature>
<keyword evidence="3" id="KW-1003">Cell membrane</keyword>
<keyword evidence="8 9" id="KW-0472">Membrane</keyword>
<dbReference type="InterPro" id="IPR039421">
    <property type="entry name" value="Type_1_exporter"/>
</dbReference>
<feature type="transmembrane region" description="Helical" evidence="9">
    <location>
        <begin position="267"/>
        <end position="287"/>
    </location>
</feature>
<dbReference type="Gene3D" id="1.20.1560.10">
    <property type="entry name" value="ABC transporter type 1, transmembrane domain"/>
    <property type="match status" value="1"/>
</dbReference>
<dbReference type="InterPro" id="IPR003439">
    <property type="entry name" value="ABC_transporter-like_ATP-bd"/>
</dbReference>
<evidence type="ECO:0000313" key="13">
    <source>
        <dbReference type="Proteomes" id="UP000515909"/>
    </source>
</evidence>
<dbReference type="GO" id="GO:0005524">
    <property type="term" value="F:ATP binding"/>
    <property type="evidence" value="ECO:0007669"/>
    <property type="project" value="UniProtKB-KW"/>
</dbReference>
<evidence type="ECO:0000313" key="12">
    <source>
        <dbReference type="EMBL" id="QNK39803.1"/>
    </source>
</evidence>
<dbReference type="CDD" id="cd07346">
    <property type="entry name" value="ABC_6TM_exporters"/>
    <property type="match status" value="1"/>
</dbReference>
<dbReference type="PROSITE" id="PS50893">
    <property type="entry name" value="ABC_TRANSPORTER_2"/>
    <property type="match status" value="1"/>
</dbReference>
<dbReference type="SUPFAM" id="SSF52540">
    <property type="entry name" value="P-loop containing nucleoside triphosphate hydrolases"/>
    <property type="match status" value="1"/>
</dbReference>
<evidence type="ECO:0000259" key="11">
    <source>
        <dbReference type="PROSITE" id="PS50929"/>
    </source>
</evidence>
<feature type="transmembrane region" description="Helical" evidence="9">
    <location>
        <begin position="47"/>
        <end position="73"/>
    </location>
</feature>
<evidence type="ECO:0000256" key="6">
    <source>
        <dbReference type="ARBA" id="ARBA00022840"/>
    </source>
</evidence>
<protein>
    <submittedName>
        <fullName evidence="12">ABC transporter ATP-binding protein</fullName>
    </submittedName>
</protein>
<proteinExistence type="predicted"/>
<dbReference type="GO" id="GO:0140359">
    <property type="term" value="F:ABC-type transporter activity"/>
    <property type="evidence" value="ECO:0007669"/>
    <property type="project" value="InterPro"/>
</dbReference>
<keyword evidence="5" id="KW-0547">Nucleotide-binding</keyword>
<keyword evidence="6 12" id="KW-0067">ATP-binding</keyword>
<dbReference type="Pfam" id="PF00005">
    <property type="entry name" value="ABC_tran"/>
    <property type="match status" value="1"/>
</dbReference>
<dbReference type="Gene3D" id="3.40.50.300">
    <property type="entry name" value="P-loop containing nucleotide triphosphate hydrolases"/>
    <property type="match status" value="1"/>
</dbReference>
<dbReference type="Proteomes" id="UP000515909">
    <property type="component" value="Chromosome"/>
</dbReference>
<dbReference type="InterPro" id="IPR027417">
    <property type="entry name" value="P-loop_NTPase"/>
</dbReference>
<dbReference type="PANTHER" id="PTHR24221">
    <property type="entry name" value="ATP-BINDING CASSETTE SUB-FAMILY B"/>
    <property type="match status" value="1"/>
</dbReference>
<feature type="transmembrane region" description="Helical" evidence="9">
    <location>
        <begin position="139"/>
        <end position="169"/>
    </location>
</feature>
<dbReference type="KEGG" id="cfem:HCR03_13890"/>
<dbReference type="GO" id="GO:0005886">
    <property type="term" value="C:plasma membrane"/>
    <property type="evidence" value="ECO:0007669"/>
    <property type="project" value="UniProtKB-SubCell"/>
</dbReference>
<gene>
    <name evidence="12" type="ORF">HCR03_13890</name>
</gene>
<evidence type="ECO:0000256" key="5">
    <source>
        <dbReference type="ARBA" id="ARBA00022741"/>
    </source>
</evidence>
<evidence type="ECO:0000256" key="2">
    <source>
        <dbReference type="ARBA" id="ARBA00022448"/>
    </source>
</evidence>
<evidence type="ECO:0000256" key="9">
    <source>
        <dbReference type="SAM" id="Phobius"/>
    </source>
</evidence>
<evidence type="ECO:0000256" key="3">
    <source>
        <dbReference type="ARBA" id="ARBA00022475"/>
    </source>
</evidence>
<feature type="domain" description="ABC transporter" evidence="10">
    <location>
        <begin position="329"/>
        <end position="563"/>
    </location>
</feature>
<feature type="domain" description="ABC transmembrane type-1" evidence="11">
    <location>
        <begin position="59"/>
        <end position="294"/>
    </location>
</feature>
<dbReference type="Pfam" id="PF00664">
    <property type="entry name" value="ABC_membrane"/>
    <property type="match status" value="1"/>
</dbReference>
<feature type="transmembrane region" description="Helical" evidence="9">
    <location>
        <begin position="232"/>
        <end position="261"/>
    </location>
</feature>
<sequence length="575" mass="63381">MNQSILVKDIKKKNRVSNVLIAVGALFDLIPRFLTIHMAASFIAGRLTVGIVITDSCFMLSSFLIKAICSYYATWEAHKAAYGTLTDLRLRLIRHLKKLPLGFFQERKTGDLTNIVEHDVEQVEFYLAHGLPEIMSATLFPAIIFAAMLFLDWRLALLMVSSLPLMLLIKKGSAAVWDKNQRMFVDSTKAMQENMMEYIQNIAVIKAFGKEETKTQNTIQLAKDYVRAARKAAAGVSLSMGFIDIFMEGGVVLVMILGSGFLLKGQISVPVFVLSMILGGAFTASIAKTATLQHYNIVFHQAMHEVGSVLDVSASEKKEAAVPVRNGDIRIQGVDFSYPGKGRSLENINLTFKKGSRNAIVGASGCGKSTLVSLIMGFWIPQTGRIQINGVDIKSMSEKQWNAFIAIVQQDTFLFNMSVEENIRLGKPDATRGEIVAASKKANIHSFISSLPQGYDTKAGESGVKFSGGEKQRIAIARMILKDAPILILDEATAAVDAENEASIQEALENFSKGKTVISITHHLNTIRNADQIIVMDSGHVVDRGTHQELTERCKLYQRAVQDQNQTELWSIKEG</sequence>